<keyword evidence="1" id="KW-1133">Transmembrane helix</keyword>
<dbReference type="RefSeq" id="WP_025330547.1">
    <property type="nucleotide sequence ID" value="NZ_CP132375.1"/>
</dbReference>
<evidence type="ECO:0000256" key="1">
    <source>
        <dbReference type="SAM" id="Phobius"/>
    </source>
</evidence>
<name>A0ABD7Z0K1_9NEIS</name>
<keyword evidence="1" id="KW-0472">Membrane</keyword>
<organism evidence="2 3">
    <name type="scientific">Snodgrassella alvi</name>
    <dbReference type="NCBI Taxonomy" id="1196083"/>
    <lineage>
        <taxon>Bacteria</taxon>
        <taxon>Pseudomonadati</taxon>
        <taxon>Pseudomonadota</taxon>
        <taxon>Betaproteobacteria</taxon>
        <taxon>Neisseriales</taxon>
        <taxon>Neisseriaceae</taxon>
        <taxon>Snodgrassella</taxon>
    </lineage>
</organism>
<dbReference type="AlphaFoldDB" id="A0ABD7Z0K1"/>
<accession>A0ABD7Z0K1</accession>
<dbReference type="PANTHER" id="PTHR37813:SF1">
    <property type="entry name" value="FELS-2 PROPHAGE PROTEIN"/>
    <property type="match status" value="1"/>
</dbReference>
<reference evidence="2 3" key="1">
    <citation type="submission" date="2023-08" db="EMBL/GenBank/DDBJ databases">
        <title>Complete genome sequences of 12 bacterial strains from the honey bee gut, resolved with long-read nanopore sequencing.</title>
        <authorList>
            <person name="Kwong W.K."/>
            <person name="Acheampong S."/>
            <person name="Polat M.F."/>
        </authorList>
    </citation>
    <scope>NUCLEOTIDE SEQUENCE [LARGE SCALE GENOMIC DNA]</scope>
    <source>
        <strain evidence="3">wkB9</strain>
    </source>
</reference>
<evidence type="ECO:0008006" key="4">
    <source>
        <dbReference type="Google" id="ProtNLM"/>
    </source>
</evidence>
<evidence type="ECO:0000313" key="3">
    <source>
        <dbReference type="Proteomes" id="UP001229773"/>
    </source>
</evidence>
<evidence type="ECO:0000313" key="2">
    <source>
        <dbReference type="EMBL" id="WLS97481.1"/>
    </source>
</evidence>
<proteinExistence type="predicted"/>
<protein>
    <recommendedName>
        <fullName evidence="4">Phage tail tape measure protein</fullName>
    </recommendedName>
</protein>
<dbReference type="GeneID" id="32537837"/>
<dbReference type="Proteomes" id="UP001229773">
    <property type="component" value="Chromosome"/>
</dbReference>
<sequence length="841" mass="91578">MDNGFVSDFGEVHRSVKAFGFAISTATRHVEEMGKALQGLHGQIRSIDSFSVATAKAGNAQDKLTQAIERQNKVLEQRTKIGSELSKTKSTLQALMKPAEKSVKIYMERETSETGLKQAMMQNDGRLGGFDQINARTAQLSLEQRGNKNDFTSLATNMKMANMSDDSLLQGGMKSIASFNALFGKKIEDISVAKGLMQTYKLKDTELSAGLDAVQKMAYSTGMSLEDIEKFQSAMAFPLQRLHLTGLQNQQKIYALEGMAIQGGISKAAAADGMEEFLNKLAQGPKAMHLATSAMNAEMRQMMQKSGVKFDLFNKDGSLKDMRMVISELETNFKAVKTKYGERAALNMMDAVFGGKGGQVASAAAKGGHTGYQTMQTKINQQPSLDQRAELQTNTLAVSMENLQDSVAEVGNAFGAILAPEINTFAQVAKDVLLNTVLPFIQKHPTLIKSVVAFGIGMAGLRMVLLTVRYAITMVTGPLAVLRTIFARFQVARELKQSGSVFKRLRTAISSVGKSAGSLRQKLMSFGSKLSGIEKKFTVFSKGRAALGLLKKAFGAIGRAAMAPIKKIVQSFGLISKAVKPLFSVFSNLGKGFSVLGKGRFVLNLLRQGIMAVGRAFLMSPIGWVALAIGMAALLIYKYWQPIKKFFIGLWDTVKTKFEAGMNFFRELPAKFSEFGRNIIDSLVRSFTEGISKAVNAVGEFASKIINKAKSVLGINSPSRVFKSIGSSLMEGMHLGVDLGADKPVSAIGQVAERLQQKFKAGSGKLTAQLNEKMQLNAAEFAQNRYPAGHDSSAVTINFNPTIQVNGNADRSVIQQALALSQREFEQMYRRMMQAKELRSY</sequence>
<gene>
    <name evidence="2" type="ORF">RAM05_06280</name>
</gene>
<dbReference type="PANTHER" id="PTHR37813">
    <property type="entry name" value="FELS-2 PROPHAGE PROTEIN"/>
    <property type="match status" value="1"/>
</dbReference>
<dbReference type="EMBL" id="CP132375">
    <property type="protein sequence ID" value="WLS97481.1"/>
    <property type="molecule type" value="Genomic_DNA"/>
</dbReference>
<keyword evidence="1" id="KW-0812">Transmembrane</keyword>
<feature type="transmembrane region" description="Helical" evidence="1">
    <location>
        <begin position="616"/>
        <end position="640"/>
    </location>
</feature>